<evidence type="ECO:0000256" key="5">
    <source>
        <dbReference type="ARBA" id="ARBA00023136"/>
    </source>
</evidence>
<feature type="compositionally biased region" description="Polar residues" evidence="6">
    <location>
        <begin position="415"/>
        <end position="427"/>
    </location>
</feature>
<feature type="region of interest" description="Disordered" evidence="6">
    <location>
        <begin position="401"/>
        <end position="427"/>
    </location>
</feature>
<dbReference type="GO" id="GO:0043130">
    <property type="term" value="F:ubiquitin binding"/>
    <property type="evidence" value="ECO:0007669"/>
    <property type="project" value="InterPro"/>
</dbReference>
<evidence type="ECO:0000256" key="2">
    <source>
        <dbReference type="ARBA" id="ARBA00007708"/>
    </source>
</evidence>
<dbReference type="PANTHER" id="PTHR45898:SF4">
    <property type="entry name" value="TARGET OF MYB PROTEIN 1"/>
    <property type="match status" value="1"/>
</dbReference>
<dbReference type="GO" id="GO:0005737">
    <property type="term" value="C:cytoplasm"/>
    <property type="evidence" value="ECO:0007669"/>
    <property type="project" value="UniProtKB-ARBA"/>
</dbReference>
<accession>A0A0K9NHR4</accession>
<dbReference type="CDD" id="cd14231">
    <property type="entry name" value="GAT_GGA-like_plant"/>
    <property type="match status" value="1"/>
</dbReference>
<comment type="similarity">
    <text evidence="2">Belongs to the TOM1 family.</text>
</comment>
<dbReference type="InterPro" id="IPR004152">
    <property type="entry name" value="GAT_dom"/>
</dbReference>
<dbReference type="OrthoDB" id="2018246at2759"/>
<organism evidence="9 10">
    <name type="scientific">Zostera marina</name>
    <name type="common">Eelgrass</name>
    <dbReference type="NCBI Taxonomy" id="29655"/>
    <lineage>
        <taxon>Eukaryota</taxon>
        <taxon>Viridiplantae</taxon>
        <taxon>Streptophyta</taxon>
        <taxon>Embryophyta</taxon>
        <taxon>Tracheophyta</taxon>
        <taxon>Spermatophyta</taxon>
        <taxon>Magnoliopsida</taxon>
        <taxon>Liliopsida</taxon>
        <taxon>Zosteraceae</taxon>
        <taxon>Zostera</taxon>
    </lineage>
</organism>
<dbReference type="AlphaFoldDB" id="A0A0K9NHR4"/>
<keyword evidence="3" id="KW-0813">Transport</keyword>
<dbReference type="Gene3D" id="1.25.40.90">
    <property type="match status" value="1"/>
</dbReference>
<feature type="domain" description="VHS" evidence="7">
    <location>
        <begin position="9"/>
        <end position="138"/>
    </location>
</feature>
<dbReference type="PROSITE" id="PS50179">
    <property type="entry name" value="VHS"/>
    <property type="match status" value="1"/>
</dbReference>
<evidence type="ECO:0000256" key="6">
    <source>
        <dbReference type="SAM" id="MobiDB-lite"/>
    </source>
</evidence>
<dbReference type="GO" id="GO:0016020">
    <property type="term" value="C:membrane"/>
    <property type="evidence" value="ECO:0007669"/>
    <property type="project" value="UniProtKB-SubCell"/>
</dbReference>
<comment type="subcellular location">
    <subcellularLocation>
        <location evidence="1">Membrane</location>
        <topology evidence="1">Peripheral membrane protein</topology>
    </subcellularLocation>
</comment>
<evidence type="ECO:0000256" key="3">
    <source>
        <dbReference type="ARBA" id="ARBA00022448"/>
    </source>
</evidence>
<keyword evidence="4" id="KW-0653">Protein transport</keyword>
<dbReference type="OMA" id="PQRVQGP"/>
<protein>
    <submittedName>
        <fullName evidence="9">Class E vacuolar protein-sorting machinery protein HSE1</fullName>
    </submittedName>
</protein>
<name>A0A0K9NHR4_ZOSMR</name>
<evidence type="ECO:0000256" key="4">
    <source>
        <dbReference type="ARBA" id="ARBA00022927"/>
    </source>
</evidence>
<dbReference type="InterPro" id="IPR044836">
    <property type="entry name" value="TOL_plant"/>
</dbReference>
<keyword evidence="10" id="KW-1185">Reference proteome</keyword>
<dbReference type="InterPro" id="IPR038425">
    <property type="entry name" value="GAT_sf"/>
</dbReference>
<evidence type="ECO:0000313" key="10">
    <source>
        <dbReference type="Proteomes" id="UP000036987"/>
    </source>
</evidence>
<dbReference type="GO" id="GO:0035091">
    <property type="term" value="F:phosphatidylinositol binding"/>
    <property type="evidence" value="ECO:0007669"/>
    <property type="project" value="InterPro"/>
</dbReference>
<sequence>MTSSMVDRATSNMLIGPDWAMNTEICEMLNRDLGQAKDVVKALKRRLKSKNPKSQLLVLTLLETVIKNCGDIVHMQVAEKGILRYMVKMVKKKVDFQVKEKILVLIDTWQEAFGGPRARYTEYYAAYQELLHAGAVFPRRPTTSAAPVLATSHGRSPFDPAHHEQESPESSAPVLSLEEIQNARGVMDIVSEMLNALDPTNKEALKEDLIASLVEQCRSYKRRVYQLVNTTLDEELLSLGLALNDDLQRVLAEHDAIAAGIAVRQEKPKSPPALLDIGDTVDSKASATSTVQNASSSATTTAVDPFEQLALTVEPHSDEKTVSVNAPPKANPQMDLLSWDDVGESTMSDSMSLVPISGPPSTSTADPNLLALTVVDGYSTSNNNNDAINSLNSLSNPGAQVYSSSNGIQMPPTELHSSNGGVSSSMTPENGYSATQDFNTQHQSLTSGMNGHSEEAFPLPPWETQSIQETHSFQEPQFTAAQPQSMQTAQASEVYSQMMPPNHQPFPMQNGHVPGMYQYPMQDGQMTGMHFQPVMQGPGMQWQPGMVGQTVGMQLPPAMQGGQMVGMHLQPAMQSGQMSGGFAYAQQQPGVHPYYNQMRPGYPAPGPTNLTQGMMNMSMGMNTNPNYQMPPSSLSSSSYVQSQQPMKPIRPVDTLFGDLVSIAKTKPNK</sequence>
<evidence type="ECO:0000259" key="8">
    <source>
        <dbReference type="PROSITE" id="PS50909"/>
    </source>
</evidence>
<dbReference type="Pfam" id="PF00790">
    <property type="entry name" value="VHS"/>
    <property type="match status" value="1"/>
</dbReference>
<dbReference type="Proteomes" id="UP000036987">
    <property type="component" value="Unassembled WGS sequence"/>
</dbReference>
<dbReference type="InterPro" id="IPR002014">
    <property type="entry name" value="VHS_dom"/>
</dbReference>
<dbReference type="SUPFAM" id="SSF89009">
    <property type="entry name" value="GAT-like domain"/>
    <property type="match status" value="1"/>
</dbReference>
<gene>
    <name evidence="9" type="ORF">ZOSMA_97G00680</name>
</gene>
<evidence type="ECO:0000259" key="7">
    <source>
        <dbReference type="PROSITE" id="PS50179"/>
    </source>
</evidence>
<reference evidence="10" key="1">
    <citation type="journal article" date="2016" name="Nature">
        <title>The genome of the seagrass Zostera marina reveals angiosperm adaptation to the sea.</title>
        <authorList>
            <person name="Olsen J.L."/>
            <person name="Rouze P."/>
            <person name="Verhelst B."/>
            <person name="Lin Y.-C."/>
            <person name="Bayer T."/>
            <person name="Collen J."/>
            <person name="Dattolo E."/>
            <person name="De Paoli E."/>
            <person name="Dittami S."/>
            <person name="Maumus F."/>
            <person name="Michel G."/>
            <person name="Kersting A."/>
            <person name="Lauritano C."/>
            <person name="Lohaus R."/>
            <person name="Toepel M."/>
            <person name="Tonon T."/>
            <person name="Vanneste K."/>
            <person name="Amirebrahimi M."/>
            <person name="Brakel J."/>
            <person name="Bostroem C."/>
            <person name="Chovatia M."/>
            <person name="Grimwood J."/>
            <person name="Jenkins J.W."/>
            <person name="Jueterbock A."/>
            <person name="Mraz A."/>
            <person name="Stam W.T."/>
            <person name="Tice H."/>
            <person name="Bornberg-Bauer E."/>
            <person name="Green P.J."/>
            <person name="Pearson G.A."/>
            <person name="Procaccini G."/>
            <person name="Duarte C.M."/>
            <person name="Schmutz J."/>
            <person name="Reusch T.B.H."/>
            <person name="Van de Peer Y."/>
        </authorList>
    </citation>
    <scope>NUCLEOTIDE SEQUENCE [LARGE SCALE GENOMIC DNA]</scope>
    <source>
        <strain evidence="10">cv. Finnish</strain>
    </source>
</reference>
<dbReference type="CDD" id="cd03561">
    <property type="entry name" value="VHS"/>
    <property type="match status" value="1"/>
</dbReference>
<dbReference type="Pfam" id="PF03127">
    <property type="entry name" value="GAT"/>
    <property type="match status" value="1"/>
</dbReference>
<feature type="domain" description="GAT" evidence="8">
    <location>
        <begin position="171"/>
        <end position="259"/>
    </location>
</feature>
<dbReference type="GO" id="GO:0043328">
    <property type="term" value="P:protein transport to vacuole involved in ubiquitin-dependent protein catabolic process via the multivesicular body sorting pathway"/>
    <property type="evidence" value="ECO:0007669"/>
    <property type="project" value="InterPro"/>
</dbReference>
<keyword evidence="5" id="KW-0472">Membrane</keyword>
<dbReference type="PANTHER" id="PTHR45898">
    <property type="entry name" value="TOM1-LIKE PROTEIN"/>
    <property type="match status" value="1"/>
</dbReference>
<dbReference type="InterPro" id="IPR008942">
    <property type="entry name" value="ENTH_VHS"/>
</dbReference>
<evidence type="ECO:0000256" key="1">
    <source>
        <dbReference type="ARBA" id="ARBA00004170"/>
    </source>
</evidence>
<proteinExistence type="inferred from homology"/>
<dbReference type="FunFam" id="1.25.40.90:FF:000028">
    <property type="entry name" value="TOM1-like protein 2"/>
    <property type="match status" value="1"/>
</dbReference>
<dbReference type="SUPFAM" id="SSF48464">
    <property type="entry name" value="ENTH/VHS domain"/>
    <property type="match status" value="1"/>
</dbReference>
<evidence type="ECO:0000313" key="9">
    <source>
        <dbReference type="EMBL" id="KMZ56299.1"/>
    </source>
</evidence>
<dbReference type="PROSITE" id="PS50909">
    <property type="entry name" value="GAT"/>
    <property type="match status" value="1"/>
</dbReference>
<dbReference type="SMART" id="SM00288">
    <property type="entry name" value="VHS"/>
    <property type="match status" value="1"/>
</dbReference>
<comment type="caution">
    <text evidence="9">The sequence shown here is derived from an EMBL/GenBank/DDBJ whole genome shotgun (WGS) entry which is preliminary data.</text>
</comment>
<dbReference type="Gene3D" id="1.20.58.160">
    <property type="match status" value="1"/>
</dbReference>
<feature type="region of interest" description="Disordered" evidence="6">
    <location>
        <begin position="149"/>
        <end position="173"/>
    </location>
</feature>
<dbReference type="EMBL" id="LFYR01002205">
    <property type="protein sequence ID" value="KMZ56299.1"/>
    <property type="molecule type" value="Genomic_DNA"/>
</dbReference>